<dbReference type="AlphaFoldDB" id="A0A8J8SU02"/>
<organism evidence="2 3">
    <name type="scientific">Halteria grandinella</name>
    <dbReference type="NCBI Taxonomy" id="5974"/>
    <lineage>
        <taxon>Eukaryota</taxon>
        <taxon>Sar</taxon>
        <taxon>Alveolata</taxon>
        <taxon>Ciliophora</taxon>
        <taxon>Intramacronucleata</taxon>
        <taxon>Spirotrichea</taxon>
        <taxon>Stichotrichia</taxon>
        <taxon>Sporadotrichida</taxon>
        <taxon>Halteriidae</taxon>
        <taxon>Halteria</taxon>
    </lineage>
</organism>
<reference evidence="2" key="1">
    <citation type="submission" date="2019-06" db="EMBL/GenBank/DDBJ databases">
        <authorList>
            <person name="Zheng W."/>
        </authorList>
    </citation>
    <scope>NUCLEOTIDE SEQUENCE</scope>
    <source>
        <strain evidence="2">QDHG01</strain>
    </source>
</reference>
<evidence type="ECO:0000313" key="3">
    <source>
        <dbReference type="Proteomes" id="UP000785679"/>
    </source>
</evidence>
<feature type="compositionally biased region" description="Polar residues" evidence="1">
    <location>
        <begin position="1"/>
        <end position="17"/>
    </location>
</feature>
<feature type="compositionally biased region" description="Low complexity" evidence="1">
    <location>
        <begin position="28"/>
        <end position="49"/>
    </location>
</feature>
<feature type="region of interest" description="Disordered" evidence="1">
    <location>
        <begin position="1"/>
        <end position="65"/>
    </location>
</feature>
<protein>
    <submittedName>
        <fullName evidence="2">Uncharacterized protein</fullName>
    </submittedName>
</protein>
<gene>
    <name evidence="2" type="ORF">FGO68_gene10101</name>
</gene>
<evidence type="ECO:0000313" key="2">
    <source>
        <dbReference type="EMBL" id="TNV70684.1"/>
    </source>
</evidence>
<proteinExistence type="predicted"/>
<sequence length="193" mass="21063">MVQCQYNNKPSPISSVQPAPARPPPLRLKPAPEQVHPQIEQEGQFQTQQAHKGEWMESDGGEDELEGQYPVQSIMAQIRRSPQSPAPRPKIRLLLWPNTLRQAPWLRTPLYHRRQEHPHLFECEQTLGIPTIGRLTTITDDTLRVSGLMINGAGGGGARGPMAAARRARLGGAACAGGGGTRGWMVGTKRGGT</sequence>
<feature type="compositionally biased region" description="Acidic residues" evidence="1">
    <location>
        <begin position="56"/>
        <end position="65"/>
    </location>
</feature>
<name>A0A8J8SU02_HALGN</name>
<evidence type="ECO:0000256" key="1">
    <source>
        <dbReference type="SAM" id="MobiDB-lite"/>
    </source>
</evidence>
<keyword evidence="3" id="KW-1185">Reference proteome</keyword>
<dbReference type="EMBL" id="RRYP01033872">
    <property type="protein sequence ID" value="TNV70684.1"/>
    <property type="molecule type" value="Genomic_DNA"/>
</dbReference>
<comment type="caution">
    <text evidence="2">The sequence shown here is derived from an EMBL/GenBank/DDBJ whole genome shotgun (WGS) entry which is preliminary data.</text>
</comment>
<accession>A0A8J8SU02</accession>
<dbReference type="Proteomes" id="UP000785679">
    <property type="component" value="Unassembled WGS sequence"/>
</dbReference>